<sequence>MINEAKTAVSVGSGLKRAHESLNWKVERMTSQQLSPKASASWREMDFPDGKIKRCSSTLMGKWRLGGVDISA</sequence>
<dbReference type="Proteomes" id="UP000887565">
    <property type="component" value="Unplaced"/>
</dbReference>
<evidence type="ECO:0000313" key="2">
    <source>
        <dbReference type="WBParaSite" id="nRc.2.0.1.t44933-RA"/>
    </source>
</evidence>
<organism evidence="1 2">
    <name type="scientific">Romanomermis culicivorax</name>
    <name type="common">Nematode worm</name>
    <dbReference type="NCBI Taxonomy" id="13658"/>
    <lineage>
        <taxon>Eukaryota</taxon>
        <taxon>Metazoa</taxon>
        <taxon>Ecdysozoa</taxon>
        <taxon>Nematoda</taxon>
        <taxon>Enoplea</taxon>
        <taxon>Dorylaimia</taxon>
        <taxon>Mermithida</taxon>
        <taxon>Mermithoidea</taxon>
        <taxon>Mermithidae</taxon>
        <taxon>Romanomermis</taxon>
    </lineage>
</organism>
<protein>
    <submittedName>
        <fullName evidence="2">Uncharacterized protein</fullName>
    </submittedName>
</protein>
<reference evidence="2" key="1">
    <citation type="submission" date="2022-11" db="UniProtKB">
        <authorList>
            <consortium name="WormBaseParasite"/>
        </authorList>
    </citation>
    <scope>IDENTIFICATION</scope>
</reference>
<name>A0A915L1J0_ROMCU</name>
<evidence type="ECO:0000313" key="1">
    <source>
        <dbReference type="Proteomes" id="UP000887565"/>
    </source>
</evidence>
<accession>A0A915L1J0</accession>
<dbReference type="WBParaSite" id="nRc.2.0.1.t44933-RA">
    <property type="protein sequence ID" value="nRc.2.0.1.t44933-RA"/>
    <property type="gene ID" value="nRc.2.0.1.g44933"/>
</dbReference>
<dbReference type="AlphaFoldDB" id="A0A915L1J0"/>
<keyword evidence="1" id="KW-1185">Reference proteome</keyword>
<proteinExistence type="predicted"/>